<protein>
    <submittedName>
        <fullName evidence="6">DoxX family protein</fullName>
    </submittedName>
</protein>
<dbReference type="AlphaFoldDB" id="A0A3S4T2S5"/>
<reference evidence="6 7" key="1">
    <citation type="submission" date="2019-01" db="EMBL/GenBank/DDBJ databases">
        <title>Flavobacterium sp. nov.,isolated from freshwater.</title>
        <authorList>
            <person name="Zhang R."/>
            <person name="Du Z.-J."/>
        </authorList>
    </citation>
    <scope>NUCLEOTIDE SEQUENCE [LARGE SCALE GENOMIC DNA]</scope>
    <source>
        <strain evidence="6 7">1E403</strain>
    </source>
</reference>
<dbReference type="Pfam" id="PF13564">
    <property type="entry name" value="DoxX_2"/>
    <property type="match status" value="1"/>
</dbReference>
<comment type="caution">
    <text evidence="6">The sequence shown here is derived from an EMBL/GenBank/DDBJ whole genome shotgun (WGS) entry which is preliminary data.</text>
</comment>
<keyword evidence="4 5" id="KW-0472">Membrane</keyword>
<keyword evidence="7" id="KW-1185">Reference proteome</keyword>
<name>A0A3S4T2S5_9FLAO</name>
<dbReference type="GO" id="GO:0016020">
    <property type="term" value="C:membrane"/>
    <property type="evidence" value="ECO:0007669"/>
    <property type="project" value="UniProtKB-SubCell"/>
</dbReference>
<keyword evidence="2 5" id="KW-0812">Transmembrane</keyword>
<evidence type="ECO:0000256" key="1">
    <source>
        <dbReference type="ARBA" id="ARBA00004141"/>
    </source>
</evidence>
<gene>
    <name evidence="6" type="ORF">EPI11_03160</name>
</gene>
<evidence type="ECO:0000313" key="7">
    <source>
        <dbReference type="Proteomes" id="UP000287527"/>
    </source>
</evidence>
<dbReference type="InterPro" id="IPR032808">
    <property type="entry name" value="DoxX"/>
</dbReference>
<feature type="transmembrane region" description="Helical" evidence="5">
    <location>
        <begin position="7"/>
        <end position="29"/>
    </location>
</feature>
<sequence>MAKRNKIIYWIATLWLALGMLSTGIVQLIRMQEEVDNITHLGYPVYLLTLLGIWKILGVGAILIPKFTLLKEWAYAGFFFAMSGAIISYIATEAPVAKIFPPLLLLILTILSWYLRPADRKFISTNQ</sequence>
<dbReference type="RefSeq" id="WP_128388508.1">
    <property type="nucleotide sequence ID" value="NZ_SBII01000002.1"/>
</dbReference>
<feature type="transmembrane region" description="Helical" evidence="5">
    <location>
        <begin position="97"/>
        <end position="115"/>
    </location>
</feature>
<dbReference type="OrthoDB" id="7960583at2"/>
<feature type="transmembrane region" description="Helical" evidence="5">
    <location>
        <begin position="41"/>
        <end position="64"/>
    </location>
</feature>
<evidence type="ECO:0000256" key="2">
    <source>
        <dbReference type="ARBA" id="ARBA00022692"/>
    </source>
</evidence>
<dbReference type="Proteomes" id="UP000287527">
    <property type="component" value="Unassembled WGS sequence"/>
</dbReference>
<accession>A0A3S4T2S5</accession>
<keyword evidence="3 5" id="KW-1133">Transmembrane helix</keyword>
<proteinExistence type="predicted"/>
<evidence type="ECO:0000313" key="6">
    <source>
        <dbReference type="EMBL" id="RWX02230.1"/>
    </source>
</evidence>
<evidence type="ECO:0000256" key="5">
    <source>
        <dbReference type="SAM" id="Phobius"/>
    </source>
</evidence>
<dbReference type="PIRSF" id="PIRSF030066">
    <property type="entry name" value="UCP030066"/>
    <property type="match status" value="1"/>
</dbReference>
<dbReference type="EMBL" id="SBII01000002">
    <property type="protein sequence ID" value="RWX02230.1"/>
    <property type="molecule type" value="Genomic_DNA"/>
</dbReference>
<comment type="subcellular location">
    <subcellularLocation>
        <location evidence="1">Membrane</location>
        <topology evidence="1">Multi-pass membrane protein</topology>
    </subcellularLocation>
</comment>
<feature type="transmembrane region" description="Helical" evidence="5">
    <location>
        <begin position="73"/>
        <end position="91"/>
    </location>
</feature>
<dbReference type="InterPro" id="IPR016944">
    <property type="entry name" value="UCP030066"/>
</dbReference>
<organism evidence="6 7">
    <name type="scientific">Flavobacterium cerinum</name>
    <dbReference type="NCBI Taxonomy" id="2502784"/>
    <lineage>
        <taxon>Bacteria</taxon>
        <taxon>Pseudomonadati</taxon>
        <taxon>Bacteroidota</taxon>
        <taxon>Flavobacteriia</taxon>
        <taxon>Flavobacteriales</taxon>
        <taxon>Flavobacteriaceae</taxon>
        <taxon>Flavobacterium</taxon>
    </lineage>
</organism>
<evidence type="ECO:0000256" key="3">
    <source>
        <dbReference type="ARBA" id="ARBA00022989"/>
    </source>
</evidence>
<evidence type="ECO:0000256" key="4">
    <source>
        <dbReference type="ARBA" id="ARBA00023136"/>
    </source>
</evidence>